<dbReference type="InterPro" id="IPR002711">
    <property type="entry name" value="HNH"/>
</dbReference>
<dbReference type="GO" id="GO:0004519">
    <property type="term" value="F:endonuclease activity"/>
    <property type="evidence" value="ECO:0007669"/>
    <property type="project" value="UniProtKB-KW"/>
</dbReference>
<protein>
    <submittedName>
        <fullName evidence="2">HNH endonuclease</fullName>
    </submittedName>
</protein>
<reference evidence="3" key="3">
    <citation type="submission" date="2016-02" db="EMBL/GenBank/DDBJ databases">
        <title>Draft genome of pathogenic Streptomyces sp. in Japan.</title>
        <authorList>
            <person name="Tomihama T."/>
            <person name="Ikenaga M."/>
            <person name="Sakai M."/>
            <person name="Okubo T."/>
            <person name="Ikeda S."/>
        </authorList>
    </citation>
    <scope>NUCLEOTIDE SEQUENCE [LARGE SCALE GENOMIC DNA]</scope>
    <source>
        <strain evidence="3">S58</strain>
    </source>
</reference>
<reference evidence="3" key="1">
    <citation type="submission" date="2015-11" db="EMBL/GenBank/DDBJ databases">
        <authorList>
            <consortium name="Cross-ministerial Strategic Innovation Promotion Program (SIP) consortium"/>
            <person name="Tomihama T."/>
            <person name="Ikenaga M."/>
            <person name="Sakai M."/>
            <person name="Okubo T."/>
            <person name="Ikeda S."/>
        </authorList>
    </citation>
    <scope>NUCLEOTIDE SEQUENCE [LARGE SCALE GENOMIC DNA]</scope>
    <source>
        <strain evidence="3">S58</strain>
    </source>
</reference>
<dbReference type="InterPro" id="IPR003615">
    <property type="entry name" value="HNH_nuc"/>
</dbReference>
<feature type="domain" description="HNH" evidence="1">
    <location>
        <begin position="23"/>
        <end position="75"/>
    </location>
</feature>
<dbReference type="Proteomes" id="UP000067448">
    <property type="component" value="Unassembled WGS sequence"/>
</dbReference>
<keyword evidence="2" id="KW-0255">Endonuclease</keyword>
<evidence type="ECO:0000313" key="2">
    <source>
        <dbReference type="EMBL" id="GAQ66930.1"/>
    </source>
</evidence>
<dbReference type="EMBL" id="BCMM01000047">
    <property type="protein sequence ID" value="GAQ66930.1"/>
    <property type="molecule type" value="Genomic_DNA"/>
</dbReference>
<dbReference type="GO" id="GO:0003676">
    <property type="term" value="F:nucleic acid binding"/>
    <property type="evidence" value="ECO:0007669"/>
    <property type="project" value="InterPro"/>
</dbReference>
<reference evidence="2 3" key="2">
    <citation type="journal article" date="2016" name="Genome Announc.">
        <title>Draft Genome Sequences of Streptomyces scabiei S58, Streptomyces turgidiscabies T45, and Streptomyces acidiscabies a10, the Pathogens of Potato Common Scab, Isolated in Japan.</title>
        <authorList>
            <person name="Tomihama T."/>
            <person name="Nishi Y."/>
            <person name="Sakai M."/>
            <person name="Ikenaga M."/>
            <person name="Okubo T."/>
            <person name="Ikeda S."/>
        </authorList>
    </citation>
    <scope>NUCLEOTIDE SEQUENCE [LARGE SCALE GENOMIC DNA]</scope>
    <source>
        <strain evidence="2 3">S58</strain>
    </source>
</reference>
<dbReference type="Pfam" id="PF01844">
    <property type="entry name" value="HNH"/>
    <property type="match status" value="1"/>
</dbReference>
<keyword evidence="2" id="KW-0378">Hydrolase</keyword>
<evidence type="ECO:0000313" key="3">
    <source>
        <dbReference type="Proteomes" id="UP000067448"/>
    </source>
</evidence>
<dbReference type="GO" id="GO:0008270">
    <property type="term" value="F:zinc ion binding"/>
    <property type="evidence" value="ECO:0007669"/>
    <property type="project" value="InterPro"/>
</dbReference>
<dbReference type="OrthoDB" id="268590at2"/>
<dbReference type="Gene3D" id="1.10.30.50">
    <property type="match status" value="1"/>
</dbReference>
<accession>A0A100JWF2</accession>
<gene>
    <name evidence="2" type="ORF">SsS58_07370</name>
</gene>
<keyword evidence="2" id="KW-0540">Nuclease</keyword>
<dbReference type="AlphaFoldDB" id="A0A100JWF2"/>
<comment type="caution">
    <text evidence="2">The sequence shown here is derived from an EMBL/GenBank/DDBJ whole genome shotgun (WGS) entry which is preliminary data.</text>
</comment>
<evidence type="ECO:0000259" key="1">
    <source>
        <dbReference type="Pfam" id="PF01844"/>
    </source>
</evidence>
<organism evidence="2 3">
    <name type="scientific">Streptomyces scabiei</name>
    <dbReference type="NCBI Taxonomy" id="1930"/>
    <lineage>
        <taxon>Bacteria</taxon>
        <taxon>Bacillati</taxon>
        <taxon>Actinomycetota</taxon>
        <taxon>Actinomycetes</taxon>
        <taxon>Kitasatosporales</taxon>
        <taxon>Streptomycetaceae</taxon>
        <taxon>Streptomyces</taxon>
    </lineage>
</organism>
<proteinExistence type="predicted"/>
<sequence length="138" mass="15843">MRANGRVERYDVAEIGARDSWVCGLCGDPVDRDRRHPDPRSPSLDHIRTVAAGGTDTRDNVRLTHWGCNHERNDRTPLRTVEEAEAQRAALLRIPSLREYAESLDAKEMVRRSLASHAPERYRAKLARRVARYEQEGR</sequence>
<dbReference type="CDD" id="cd00085">
    <property type="entry name" value="HNHc"/>
    <property type="match status" value="1"/>
</dbReference>
<name>A0A100JWF2_STRSC</name>